<gene>
    <name evidence="4" type="ORF">QGM71_19805</name>
</gene>
<proteinExistence type="predicted"/>
<evidence type="ECO:0000256" key="2">
    <source>
        <dbReference type="SAM" id="Phobius"/>
    </source>
</evidence>
<protein>
    <submittedName>
        <fullName evidence="4">Ion channel</fullName>
    </submittedName>
</protein>
<dbReference type="Gene3D" id="3.40.50.720">
    <property type="entry name" value="NAD(P)-binding Rossmann-like Domain"/>
    <property type="match status" value="1"/>
</dbReference>
<dbReference type="Pfam" id="PF02254">
    <property type="entry name" value="TrkA_N"/>
    <property type="match status" value="1"/>
</dbReference>
<feature type="transmembrane region" description="Helical" evidence="2">
    <location>
        <begin position="72"/>
        <end position="98"/>
    </location>
</feature>
<evidence type="ECO:0000259" key="3">
    <source>
        <dbReference type="PROSITE" id="PS51201"/>
    </source>
</evidence>
<dbReference type="SUPFAM" id="SSF51735">
    <property type="entry name" value="NAD(P)-binding Rossmann-fold domains"/>
    <property type="match status" value="1"/>
</dbReference>
<dbReference type="Pfam" id="PF07885">
    <property type="entry name" value="Ion_trans_2"/>
    <property type="match status" value="1"/>
</dbReference>
<dbReference type="InterPro" id="IPR050721">
    <property type="entry name" value="Trk_Ktr_HKT_K-transport"/>
</dbReference>
<organism evidence="4 5">
    <name type="scientific">Virgibacillus tibetensis</name>
    <dbReference type="NCBI Taxonomy" id="3042313"/>
    <lineage>
        <taxon>Bacteria</taxon>
        <taxon>Bacillati</taxon>
        <taxon>Bacillota</taxon>
        <taxon>Bacilli</taxon>
        <taxon>Bacillales</taxon>
        <taxon>Bacillaceae</taxon>
        <taxon>Virgibacillus</taxon>
    </lineage>
</organism>
<evidence type="ECO:0000256" key="1">
    <source>
        <dbReference type="ARBA" id="ARBA00004651"/>
    </source>
</evidence>
<dbReference type="EMBL" id="JARZFX010000018">
    <property type="protein sequence ID" value="MEC5425718.1"/>
    <property type="molecule type" value="Genomic_DNA"/>
</dbReference>
<sequence>MFFRIINKAVKADAKAIIFIGLIVFVLISTRIIQLIEPETFNSYFNALWWVMTTITTVGYGDISPVTVGGQLFAIIVIYIFGIGIMGVAIGYIVDVYVEYKKKKEKGKLTYKGKNHFVVINYSKRSKETIEELINMHDKIEIVLIDETINITPLDDEKVHFISGDPADIRVLEKANISKSNSVMIFSSEGVSNASFADGQTLLIAMAIESYSEKIDTPIYTIAEVTSEKHITSFIHGGVDEFVTPNHTSARLIAKSGSYKGVSEVFRQLTSSNYGEDIFIIKPHRGWKTYQDAFNDLYKQGATLLSVDNNLDVSAKSNEKLNGKSKLLIVCKNDTFEEIKKYVS</sequence>
<feature type="transmembrane region" description="Helical" evidence="2">
    <location>
        <begin position="12"/>
        <end position="33"/>
    </location>
</feature>
<name>A0ABU6KKQ3_9BACI</name>
<feature type="domain" description="RCK N-terminal" evidence="3">
    <location>
        <begin position="114"/>
        <end position="244"/>
    </location>
</feature>
<dbReference type="PROSITE" id="PS51201">
    <property type="entry name" value="RCK_N"/>
    <property type="match status" value="1"/>
</dbReference>
<dbReference type="InterPro" id="IPR036291">
    <property type="entry name" value="NAD(P)-bd_dom_sf"/>
</dbReference>
<evidence type="ECO:0000313" key="5">
    <source>
        <dbReference type="Proteomes" id="UP001335737"/>
    </source>
</evidence>
<comment type="subcellular location">
    <subcellularLocation>
        <location evidence="1">Cell membrane</location>
        <topology evidence="1">Multi-pass membrane protein</topology>
    </subcellularLocation>
</comment>
<dbReference type="SUPFAM" id="SSF81324">
    <property type="entry name" value="Voltage-gated potassium channels"/>
    <property type="match status" value="1"/>
</dbReference>
<dbReference type="Proteomes" id="UP001335737">
    <property type="component" value="Unassembled WGS sequence"/>
</dbReference>
<dbReference type="PANTHER" id="PTHR43833:SF9">
    <property type="entry name" value="POTASSIUM CHANNEL PROTEIN YUGO-RELATED"/>
    <property type="match status" value="1"/>
</dbReference>
<keyword evidence="2" id="KW-0472">Membrane</keyword>
<dbReference type="RefSeq" id="WP_327609252.1">
    <property type="nucleotide sequence ID" value="NZ_JARZFX010000018.1"/>
</dbReference>
<keyword evidence="2" id="KW-1133">Transmembrane helix</keyword>
<comment type="caution">
    <text evidence="4">The sequence shown here is derived from an EMBL/GenBank/DDBJ whole genome shotgun (WGS) entry which is preliminary data.</text>
</comment>
<keyword evidence="2" id="KW-0812">Transmembrane</keyword>
<reference evidence="4 5" key="1">
    <citation type="journal article" date="2024" name="Int. J. Syst. Evol. Microbiol.">
        <title>Virgibacillus tibetensis sp. nov., isolated from salt lake on the Tibetan Plateau of China.</title>
        <authorList>
            <person name="Phurbu D."/>
            <person name="Liu Z.-X."/>
            <person name="Wang R."/>
            <person name="Zheng Y.-Y."/>
            <person name="Liu H.-C."/>
            <person name="Zhou Y.-G."/>
            <person name="Yu Y.-J."/>
            <person name="Li A.-H."/>
        </authorList>
    </citation>
    <scope>NUCLEOTIDE SEQUENCE [LARGE SCALE GENOMIC DNA]</scope>
    <source>
        <strain evidence="4 5">C22-A2</strain>
    </source>
</reference>
<keyword evidence="5" id="KW-1185">Reference proteome</keyword>
<dbReference type="Gene3D" id="1.10.287.70">
    <property type="match status" value="1"/>
</dbReference>
<dbReference type="InterPro" id="IPR013099">
    <property type="entry name" value="K_chnl_dom"/>
</dbReference>
<dbReference type="InterPro" id="IPR003148">
    <property type="entry name" value="RCK_N"/>
</dbReference>
<accession>A0ABU6KKQ3</accession>
<evidence type="ECO:0000313" key="4">
    <source>
        <dbReference type="EMBL" id="MEC5425718.1"/>
    </source>
</evidence>
<dbReference type="PANTHER" id="PTHR43833">
    <property type="entry name" value="POTASSIUM CHANNEL PROTEIN 2-RELATED-RELATED"/>
    <property type="match status" value="1"/>
</dbReference>